<dbReference type="InterPro" id="IPR032808">
    <property type="entry name" value="DoxX"/>
</dbReference>
<evidence type="ECO:0000313" key="6">
    <source>
        <dbReference type="Proteomes" id="UP000077349"/>
    </source>
</evidence>
<keyword evidence="3" id="KW-1133">Transmembrane helix</keyword>
<keyword evidence="4" id="KW-0472">Membrane</keyword>
<name>A0A087PTV3_9PROT</name>
<dbReference type="Proteomes" id="UP000077349">
    <property type="component" value="Unassembled WGS sequence"/>
</dbReference>
<evidence type="ECO:0000256" key="1">
    <source>
        <dbReference type="ARBA" id="ARBA00004141"/>
    </source>
</evidence>
<organism evidence="5 6">
    <name type="scientific">Acetobacter malorum</name>
    <dbReference type="NCBI Taxonomy" id="178901"/>
    <lineage>
        <taxon>Bacteria</taxon>
        <taxon>Pseudomonadati</taxon>
        <taxon>Pseudomonadota</taxon>
        <taxon>Alphaproteobacteria</taxon>
        <taxon>Acetobacterales</taxon>
        <taxon>Acetobacteraceae</taxon>
        <taxon>Acetobacter</taxon>
    </lineage>
</organism>
<accession>A0A087PTV3</accession>
<evidence type="ECO:0000256" key="2">
    <source>
        <dbReference type="ARBA" id="ARBA00022692"/>
    </source>
</evidence>
<proteinExistence type="predicted"/>
<gene>
    <name evidence="5" type="ORF">Amal_00691</name>
</gene>
<keyword evidence="2" id="KW-0812">Transmembrane</keyword>
<evidence type="ECO:0000256" key="3">
    <source>
        <dbReference type="ARBA" id="ARBA00022989"/>
    </source>
</evidence>
<sequence>MRNITARQVLAYVLVGFFIIGGAGNLVAPPTIADEYARWGYPHWFHFVTGGFELASALLMARSASRILGSLLGGCIMAAAIATVVFHGEYSHAIAPVIVLSLLMLSVYLHRK</sequence>
<protein>
    <recommendedName>
        <fullName evidence="7">DoxX family protein</fullName>
    </recommendedName>
</protein>
<dbReference type="EMBL" id="LVHD01000008">
    <property type="protein sequence ID" value="OAG78074.1"/>
    <property type="molecule type" value="Genomic_DNA"/>
</dbReference>
<dbReference type="AlphaFoldDB" id="A0A087PTV3"/>
<comment type="subcellular location">
    <subcellularLocation>
        <location evidence="1">Membrane</location>
        <topology evidence="1">Multi-pass membrane protein</topology>
    </subcellularLocation>
</comment>
<dbReference type="Pfam" id="PF13564">
    <property type="entry name" value="DoxX_2"/>
    <property type="match status" value="1"/>
</dbReference>
<dbReference type="GO" id="GO:0016020">
    <property type="term" value="C:membrane"/>
    <property type="evidence" value="ECO:0007669"/>
    <property type="project" value="UniProtKB-SubCell"/>
</dbReference>
<dbReference type="PATRIC" id="fig|178901.10.peg.739"/>
<evidence type="ECO:0008006" key="7">
    <source>
        <dbReference type="Google" id="ProtNLM"/>
    </source>
</evidence>
<evidence type="ECO:0000313" key="5">
    <source>
        <dbReference type="EMBL" id="OAG78074.1"/>
    </source>
</evidence>
<dbReference type="STRING" id="178901.AmDm5_0754"/>
<comment type="caution">
    <text evidence="5">The sequence shown here is derived from an EMBL/GenBank/DDBJ whole genome shotgun (WGS) entry which is preliminary data.</text>
</comment>
<reference evidence="5 6" key="1">
    <citation type="submission" date="2016-03" db="EMBL/GenBank/DDBJ databases">
        <title>Draft genome sequence of Acetobacter malorum CECT 7742, a strain isolated from strawberry vinegar.</title>
        <authorList>
            <person name="Sainz F."/>
            <person name="Mas A."/>
            <person name="Torija M.J."/>
        </authorList>
    </citation>
    <scope>NUCLEOTIDE SEQUENCE [LARGE SCALE GENOMIC DNA]</scope>
    <source>
        <strain evidence="5 6">CECT 7742</strain>
    </source>
</reference>
<evidence type="ECO:0000256" key="4">
    <source>
        <dbReference type="ARBA" id="ARBA00023136"/>
    </source>
</evidence>
<dbReference type="eggNOG" id="ENOG503330R">
    <property type="taxonomic scope" value="Bacteria"/>
</dbReference>